<accession>A0A5B7IJN7</accession>
<evidence type="ECO:0000313" key="3">
    <source>
        <dbReference type="Proteomes" id="UP000324222"/>
    </source>
</evidence>
<feature type="compositionally biased region" description="Polar residues" evidence="1">
    <location>
        <begin position="72"/>
        <end position="90"/>
    </location>
</feature>
<sequence length="96" mass="10792">MCPSIEEVDFALFLAPLLPRSLAPLPPYPLALSRSPPRPSPRVYSAGMREMQHLLSVEWPPRPSTPIRHSPSHTQLQSDLLHPSPTQTRSLYPISF</sequence>
<reference evidence="2 3" key="1">
    <citation type="submission" date="2019-05" db="EMBL/GenBank/DDBJ databases">
        <title>Another draft genome of Portunus trituberculatus and its Hox gene families provides insights of decapod evolution.</title>
        <authorList>
            <person name="Jeong J.-H."/>
            <person name="Song I."/>
            <person name="Kim S."/>
            <person name="Choi T."/>
            <person name="Kim D."/>
            <person name="Ryu S."/>
            <person name="Kim W."/>
        </authorList>
    </citation>
    <scope>NUCLEOTIDE SEQUENCE [LARGE SCALE GENOMIC DNA]</scope>
    <source>
        <tissue evidence="2">Muscle</tissue>
    </source>
</reference>
<gene>
    <name evidence="2" type="ORF">E2C01_076711</name>
</gene>
<evidence type="ECO:0000256" key="1">
    <source>
        <dbReference type="SAM" id="MobiDB-lite"/>
    </source>
</evidence>
<dbReference type="EMBL" id="VSRR010058778">
    <property type="protein sequence ID" value="MPC82066.1"/>
    <property type="molecule type" value="Genomic_DNA"/>
</dbReference>
<evidence type="ECO:0000313" key="2">
    <source>
        <dbReference type="EMBL" id="MPC82066.1"/>
    </source>
</evidence>
<feature type="region of interest" description="Disordered" evidence="1">
    <location>
        <begin position="59"/>
        <end position="96"/>
    </location>
</feature>
<keyword evidence="3" id="KW-1185">Reference proteome</keyword>
<dbReference type="AlphaFoldDB" id="A0A5B7IJN7"/>
<name>A0A5B7IJN7_PORTR</name>
<proteinExistence type="predicted"/>
<comment type="caution">
    <text evidence="2">The sequence shown here is derived from an EMBL/GenBank/DDBJ whole genome shotgun (WGS) entry which is preliminary data.</text>
</comment>
<dbReference type="Proteomes" id="UP000324222">
    <property type="component" value="Unassembled WGS sequence"/>
</dbReference>
<protein>
    <submittedName>
        <fullName evidence="2">Uncharacterized protein</fullName>
    </submittedName>
</protein>
<organism evidence="2 3">
    <name type="scientific">Portunus trituberculatus</name>
    <name type="common">Swimming crab</name>
    <name type="synonym">Neptunus trituberculatus</name>
    <dbReference type="NCBI Taxonomy" id="210409"/>
    <lineage>
        <taxon>Eukaryota</taxon>
        <taxon>Metazoa</taxon>
        <taxon>Ecdysozoa</taxon>
        <taxon>Arthropoda</taxon>
        <taxon>Crustacea</taxon>
        <taxon>Multicrustacea</taxon>
        <taxon>Malacostraca</taxon>
        <taxon>Eumalacostraca</taxon>
        <taxon>Eucarida</taxon>
        <taxon>Decapoda</taxon>
        <taxon>Pleocyemata</taxon>
        <taxon>Brachyura</taxon>
        <taxon>Eubrachyura</taxon>
        <taxon>Portunoidea</taxon>
        <taxon>Portunidae</taxon>
        <taxon>Portuninae</taxon>
        <taxon>Portunus</taxon>
    </lineage>
</organism>